<proteinExistence type="predicted"/>
<reference evidence="2" key="2">
    <citation type="submission" date="2017-12" db="EMBL/GenBank/DDBJ databases">
        <title>Coralsnake Venomics: Analyses of Venom Gland Transcriptomes and Proteomes of Six Brazilian Taxa.</title>
        <authorList>
            <person name="Aird S.D."/>
            <person name="Jorge da Silva N."/>
            <person name="Qiu L."/>
            <person name="Villar-Briones A."/>
            <person name="Aparecida-Saddi V."/>
            <person name="Campos-Telles M.P."/>
            <person name="Grau M."/>
            <person name="Mikheyev A.S."/>
        </authorList>
    </citation>
    <scope>NUCLEOTIDE SEQUENCE</scope>
    <source>
        <tissue evidence="2">Venom_gland</tissue>
    </source>
</reference>
<accession>A0A2H6NGX2</accession>
<dbReference type="EMBL" id="IACI01102596">
    <property type="protein sequence ID" value="LAA32342.1"/>
    <property type="molecule type" value="Transcribed_RNA"/>
</dbReference>
<evidence type="ECO:0000313" key="2">
    <source>
        <dbReference type="EMBL" id="LAA32342.1"/>
    </source>
</evidence>
<feature type="region of interest" description="Disordered" evidence="1">
    <location>
        <begin position="18"/>
        <end position="107"/>
    </location>
</feature>
<sequence length="107" mass="11463">MGFKSALRAKLVVVRWQPVQTTVELDSGEEQGPVRESGEDSDEGPASDAEMGPGPSGSGVLPPEPPESSSSEAEEQGEPVPSARVRRAARRREQLKLKGRLRTKAGR</sequence>
<evidence type="ECO:0000256" key="1">
    <source>
        <dbReference type="SAM" id="MobiDB-lite"/>
    </source>
</evidence>
<reference evidence="2" key="1">
    <citation type="submission" date="2017-07" db="EMBL/GenBank/DDBJ databases">
        <authorList>
            <person name="Mikheyev A."/>
            <person name="Grau M."/>
        </authorList>
    </citation>
    <scope>NUCLEOTIDE SEQUENCE</scope>
    <source>
        <tissue evidence="2">Venom_gland</tissue>
    </source>
</reference>
<feature type="compositionally biased region" description="Basic residues" evidence="1">
    <location>
        <begin position="97"/>
        <end position="107"/>
    </location>
</feature>
<organism evidence="2">
    <name type="scientific">Micrurus carvalhoi</name>
    <dbReference type="NCBI Taxonomy" id="3147026"/>
    <lineage>
        <taxon>Eukaryota</taxon>
        <taxon>Metazoa</taxon>
        <taxon>Chordata</taxon>
        <taxon>Craniata</taxon>
        <taxon>Vertebrata</taxon>
        <taxon>Euteleostomi</taxon>
        <taxon>Lepidosauria</taxon>
        <taxon>Squamata</taxon>
        <taxon>Bifurcata</taxon>
        <taxon>Unidentata</taxon>
        <taxon>Episquamata</taxon>
        <taxon>Toxicofera</taxon>
        <taxon>Serpentes</taxon>
        <taxon>Colubroidea</taxon>
        <taxon>Elapidae</taxon>
        <taxon>Elapinae</taxon>
        <taxon>Micrurus</taxon>
    </lineage>
</organism>
<name>A0A2H6NGX2_9SAUR</name>
<dbReference type="AlphaFoldDB" id="A0A2H6NGX2"/>
<protein>
    <submittedName>
        <fullName evidence="2">Uncharacterized protein</fullName>
    </submittedName>
</protein>